<evidence type="ECO:0000313" key="2">
    <source>
        <dbReference type="Proteomes" id="UP000005929"/>
    </source>
</evidence>
<evidence type="ECO:0000313" key="1">
    <source>
        <dbReference type="EMBL" id="EIJ25471.1"/>
    </source>
</evidence>
<comment type="caution">
    <text evidence="1">The sequence shown here is derived from an EMBL/GenBank/DDBJ whole genome shotgun (WGS) entry which is preliminary data.</text>
</comment>
<sequence>MKPYSLGYDVESASVNCSNRDIHGGYHTRFTEDTHSGEPNNQ</sequence>
<dbReference type="EMBL" id="AJTJ01000063">
    <property type="protein sequence ID" value="EIJ25471.1"/>
    <property type="molecule type" value="Genomic_DNA"/>
</dbReference>
<reference evidence="1 2" key="1">
    <citation type="journal article" date="2013" name="Genome Announc.">
        <title>Draft Genome Sequences of Two Pairs of Human Intestinal Bifidobacterium longum subsp. longum Strains, 44B and 1-6B and 35B and 2-2B, Consecutively Isolated from Two Children after a 5-Year Time Period.</title>
        <authorList>
            <person name="Shkoporov A.N."/>
            <person name="Efimov B.A."/>
            <person name="Khokhlova E.V."/>
            <person name="Chaplin A.V."/>
            <person name="Kafarskaya L.I."/>
            <person name="Durkin A.S."/>
            <person name="McCorrison J."/>
            <person name="Torralba M."/>
            <person name="Gillis M."/>
            <person name="Sutton G."/>
            <person name="Weibel D.B."/>
            <person name="Nelson K.E."/>
            <person name="Smeianov V.V."/>
        </authorList>
    </citation>
    <scope>NUCLEOTIDE SEQUENCE [LARGE SCALE GENOMIC DNA]</scope>
    <source>
        <strain evidence="1 2">2-2B</strain>
    </source>
</reference>
<name>A0AAV3FLF8_BIFLL</name>
<dbReference type="Proteomes" id="UP000005929">
    <property type="component" value="Unassembled WGS sequence"/>
</dbReference>
<organism evidence="1 2">
    <name type="scientific">Bifidobacterium longum subsp. longum 2-2B</name>
    <dbReference type="NCBI Taxonomy" id="1161745"/>
    <lineage>
        <taxon>Bacteria</taxon>
        <taxon>Bacillati</taxon>
        <taxon>Actinomycetota</taxon>
        <taxon>Actinomycetes</taxon>
        <taxon>Bifidobacteriales</taxon>
        <taxon>Bifidobacteriaceae</taxon>
        <taxon>Bifidobacterium</taxon>
    </lineage>
</organism>
<dbReference type="AlphaFoldDB" id="A0AAV3FLF8"/>
<protein>
    <submittedName>
        <fullName evidence="1">Uncharacterized protein</fullName>
    </submittedName>
</protein>
<gene>
    <name evidence="1" type="ORF">HMPREF1315_1988</name>
</gene>
<accession>A0AAV3FLF8</accession>
<proteinExistence type="predicted"/>